<dbReference type="GO" id="GO:0050661">
    <property type="term" value="F:NADP binding"/>
    <property type="evidence" value="ECO:0007669"/>
    <property type="project" value="InterPro"/>
</dbReference>
<dbReference type="PANTHER" id="PTHR21089:SF1">
    <property type="entry name" value="BIFUNCTIONAL 3-DEHYDROQUINATE DEHYDRATASE_SHIKIMATE DEHYDROGENASE, CHLOROPLASTIC"/>
    <property type="match status" value="1"/>
</dbReference>
<name>A0A9D1JBQ1_9FIRM</name>
<feature type="binding site" evidence="9">
    <location>
        <position position="255"/>
    </location>
    <ligand>
        <name>NADP(+)</name>
        <dbReference type="ChEBI" id="CHEBI:58349"/>
    </ligand>
</feature>
<dbReference type="Pfam" id="PF08501">
    <property type="entry name" value="Shikimate_dh_N"/>
    <property type="match status" value="1"/>
</dbReference>
<evidence type="ECO:0000259" key="10">
    <source>
        <dbReference type="Pfam" id="PF08501"/>
    </source>
</evidence>
<reference evidence="12" key="2">
    <citation type="journal article" date="2021" name="PeerJ">
        <title>Extensive microbial diversity within the chicken gut microbiome revealed by metagenomics and culture.</title>
        <authorList>
            <person name="Gilroy R."/>
            <person name="Ravi A."/>
            <person name="Getino M."/>
            <person name="Pursley I."/>
            <person name="Horton D.L."/>
            <person name="Alikhan N.F."/>
            <person name="Baker D."/>
            <person name="Gharbi K."/>
            <person name="Hall N."/>
            <person name="Watson M."/>
            <person name="Adriaenssens E.M."/>
            <person name="Foster-Nyarko E."/>
            <person name="Jarju S."/>
            <person name="Secka A."/>
            <person name="Antonio M."/>
            <person name="Oren A."/>
            <person name="Chaudhuri R.R."/>
            <person name="La Ragione R."/>
            <person name="Hildebrand F."/>
            <person name="Pallen M.J."/>
        </authorList>
    </citation>
    <scope>NUCLEOTIDE SEQUENCE</scope>
    <source>
        <strain evidence="12">ChiSjej5B23-6657</strain>
    </source>
</reference>
<evidence type="ECO:0000313" key="12">
    <source>
        <dbReference type="EMBL" id="HIR71750.1"/>
    </source>
</evidence>
<dbReference type="EMBL" id="DVHM01000183">
    <property type="protein sequence ID" value="HIR71750.1"/>
    <property type="molecule type" value="Genomic_DNA"/>
</dbReference>
<keyword evidence="3 9" id="KW-0521">NADP</keyword>
<dbReference type="CDD" id="cd01065">
    <property type="entry name" value="NAD_bind_Shikimate_DH"/>
    <property type="match status" value="1"/>
</dbReference>
<comment type="catalytic activity">
    <reaction evidence="9">
        <text>shikimate + NADP(+) = 3-dehydroshikimate + NADPH + H(+)</text>
        <dbReference type="Rhea" id="RHEA:17737"/>
        <dbReference type="ChEBI" id="CHEBI:15378"/>
        <dbReference type="ChEBI" id="CHEBI:16630"/>
        <dbReference type="ChEBI" id="CHEBI:36208"/>
        <dbReference type="ChEBI" id="CHEBI:57783"/>
        <dbReference type="ChEBI" id="CHEBI:58349"/>
        <dbReference type="EC" id="1.1.1.25"/>
    </reaction>
</comment>
<dbReference type="Gene3D" id="3.40.50.720">
    <property type="entry name" value="NAD(P)-binding Rossmann-like Domain"/>
    <property type="match status" value="1"/>
</dbReference>
<comment type="caution">
    <text evidence="9">Lacks conserved residue(s) required for the propagation of feature annotation.</text>
</comment>
<dbReference type="SUPFAM" id="SSF53223">
    <property type="entry name" value="Aminoacid dehydrogenase-like, N-terminal domain"/>
    <property type="match status" value="1"/>
</dbReference>
<dbReference type="EC" id="1.1.1.25" evidence="9"/>
<dbReference type="Pfam" id="PF18317">
    <property type="entry name" value="SDH_C"/>
    <property type="match status" value="1"/>
</dbReference>
<comment type="catalytic activity">
    <reaction evidence="7">
        <text>shikimate + NAD(+) = 3-dehydroshikimate + NADH + H(+)</text>
        <dbReference type="Rhea" id="RHEA:17741"/>
        <dbReference type="ChEBI" id="CHEBI:15378"/>
        <dbReference type="ChEBI" id="CHEBI:16630"/>
        <dbReference type="ChEBI" id="CHEBI:36208"/>
        <dbReference type="ChEBI" id="CHEBI:57540"/>
        <dbReference type="ChEBI" id="CHEBI:57945"/>
    </reaction>
</comment>
<evidence type="ECO:0000256" key="1">
    <source>
        <dbReference type="ARBA" id="ARBA00004871"/>
    </source>
</evidence>
<protein>
    <recommendedName>
        <fullName evidence="9">Shikimate dehydrogenase (NADP(+))</fullName>
        <shortName evidence="9">SDH</shortName>
        <ecNumber evidence="9">1.1.1.25</ecNumber>
    </recommendedName>
</protein>
<comment type="function">
    <text evidence="9">Involved in the biosynthesis of the chorismate, which leads to the biosynthesis of aromatic amino acids. Catalyzes the reversible NADPH linked reduction of 3-dehydroshikimate (DHSA) to yield shikimate (SA).</text>
</comment>
<feature type="domain" description="SDH C-terminal" evidence="11">
    <location>
        <begin position="258"/>
        <end position="282"/>
    </location>
</feature>
<evidence type="ECO:0000313" key="13">
    <source>
        <dbReference type="Proteomes" id="UP000823912"/>
    </source>
</evidence>
<dbReference type="GO" id="GO:0009073">
    <property type="term" value="P:aromatic amino acid family biosynthetic process"/>
    <property type="evidence" value="ECO:0007669"/>
    <property type="project" value="UniProtKB-KW"/>
</dbReference>
<keyword evidence="4 9" id="KW-0560">Oxidoreductase</keyword>
<dbReference type="Gene3D" id="3.40.50.10860">
    <property type="entry name" value="Leucine Dehydrogenase, chain A, domain 1"/>
    <property type="match status" value="1"/>
</dbReference>
<keyword evidence="2 9" id="KW-0028">Amino-acid biosynthesis</keyword>
<evidence type="ECO:0000259" key="11">
    <source>
        <dbReference type="Pfam" id="PF18317"/>
    </source>
</evidence>
<feature type="binding site" evidence="9">
    <location>
        <position position="234"/>
    </location>
    <ligand>
        <name>shikimate</name>
        <dbReference type="ChEBI" id="CHEBI:36208"/>
    </ligand>
</feature>
<dbReference type="NCBIfam" id="TIGR00507">
    <property type="entry name" value="aroE"/>
    <property type="match status" value="1"/>
</dbReference>
<feature type="binding site" evidence="9">
    <location>
        <begin position="22"/>
        <end position="24"/>
    </location>
    <ligand>
        <name>shikimate</name>
        <dbReference type="ChEBI" id="CHEBI:36208"/>
    </ligand>
</feature>
<dbReference type="InterPro" id="IPR013708">
    <property type="entry name" value="Shikimate_DH-bd_N"/>
</dbReference>
<dbReference type="SUPFAM" id="SSF51735">
    <property type="entry name" value="NAD(P)-binding Rossmann-fold domains"/>
    <property type="match status" value="1"/>
</dbReference>
<comment type="catalytic activity">
    <reaction evidence="6">
        <text>L-quinate + NAD(+) = 3-dehydroquinate + NADH + H(+)</text>
        <dbReference type="Rhea" id="RHEA:22364"/>
        <dbReference type="ChEBI" id="CHEBI:15378"/>
        <dbReference type="ChEBI" id="CHEBI:29751"/>
        <dbReference type="ChEBI" id="CHEBI:32364"/>
        <dbReference type="ChEBI" id="CHEBI:57540"/>
        <dbReference type="ChEBI" id="CHEBI:57945"/>
        <dbReference type="EC" id="1.1.1.24"/>
    </reaction>
</comment>
<feature type="binding site" evidence="9">
    <location>
        <begin position="133"/>
        <end position="137"/>
    </location>
    <ligand>
        <name>NADP(+)</name>
        <dbReference type="ChEBI" id="CHEBI:58349"/>
    </ligand>
</feature>
<evidence type="ECO:0000256" key="5">
    <source>
        <dbReference type="ARBA" id="ARBA00023141"/>
    </source>
</evidence>
<gene>
    <name evidence="9 12" type="primary">aroE</name>
    <name evidence="12" type="ORF">IAA55_10800</name>
</gene>
<dbReference type="InterPro" id="IPR011342">
    <property type="entry name" value="Shikimate_DH"/>
</dbReference>
<dbReference type="HAMAP" id="MF_00222">
    <property type="entry name" value="Shikimate_DH_AroE"/>
    <property type="match status" value="1"/>
</dbReference>
<feature type="active site" description="Proton acceptor" evidence="9">
    <location>
        <position position="73"/>
    </location>
</feature>
<dbReference type="GO" id="GO:0004764">
    <property type="term" value="F:shikimate 3-dehydrogenase (NADP+) activity"/>
    <property type="evidence" value="ECO:0007669"/>
    <property type="project" value="UniProtKB-UniRule"/>
</dbReference>
<feature type="binding site" evidence="9">
    <location>
        <position position="69"/>
    </location>
    <ligand>
        <name>shikimate</name>
        <dbReference type="ChEBI" id="CHEBI:36208"/>
    </ligand>
</feature>
<dbReference type="PANTHER" id="PTHR21089">
    <property type="entry name" value="SHIKIMATE DEHYDROGENASE"/>
    <property type="match status" value="1"/>
</dbReference>
<feature type="binding site" evidence="9">
    <location>
        <position position="85"/>
    </location>
    <ligand>
        <name>NADP(+)</name>
        <dbReference type="ChEBI" id="CHEBI:58349"/>
    </ligand>
</feature>
<dbReference type="GO" id="GO:0009423">
    <property type="term" value="P:chorismate biosynthetic process"/>
    <property type="evidence" value="ECO:0007669"/>
    <property type="project" value="UniProtKB-UniRule"/>
</dbReference>
<dbReference type="InterPro" id="IPR022893">
    <property type="entry name" value="Shikimate_DH_fam"/>
</dbReference>
<dbReference type="GO" id="GO:0030266">
    <property type="term" value="F:quinate 3-dehydrogenase (NAD+) activity"/>
    <property type="evidence" value="ECO:0007669"/>
    <property type="project" value="UniProtKB-EC"/>
</dbReference>
<evidence type="ECO:0000256" key="4">
    <source>
        <dbReference type="ARBA" id="ARBA00023002"/>
    </source>
</evidence>
<evidence type="ECO:0000256" key="3">
    <source>
        <dbReference type="ARBA" id="ARBA00022857"/>
    </source>
</evidence>
<accession>A0A9D1JBQ1</accession>
<feature type="domain" description="Shikimate dehydrogenase substrate binding N-terminal" evidence="10">
    <location>
        <begin position="14"/>
        <end position="96"/>
    </location>
</feature>
<keyword evidence="5 9" id="KW-0057">Aromatic amino acid biosynthesis</keyword>
<feature type="binding site" evidence="9">
    <location>
        <position position="109"/>
    </location>
    <ligand>
        <name>shikimate</name>
        <dbReference type="ChEBI" id="CHEBI:36208"/>
    </ligand>
</feature>
<evidence type="ECO:0000256" key="9">
    <source>
        <dbReference type="HAMAP-Rule" id="MF_00222"/>
    </source>
</evidence>
<organism evidence="12 13">
    <name type="scientific">Candidatus Pullilachnospira gallistercoris</name>
    <dbReference type="NCBI Taxonomy" id="2840911"/>
    <lineage>
        <taxon>Bacteria</taxon>
        <taxon>Bacillati</taxon>
        <taxon>Bacillota</taxon>
        <taxon>Clostridia</taxon>
        <taxon>Lachnospirales</taxon>
        <taxon>Lachnospiraceae</taxon>
        <taxon>Lachnospiraceae incertae sedis</taxon>
        <taxon>Candidatus Pullilachnospira</taxon>
    </lineage>
</organism>
<dbReference type="InterPro" id="IPR041121">
    <property type="entry name" value="SDH_C"/>
</dbReference>
<comment type="pathway">
    <text evidence="1 9">Metabolic intermediate biosynthesis; chorismate biosynthesis; chorismate from D-erythrose 4-phosphate and phosphoenolpyruvate: step 4/7.</text>
</comment>
<feature type="binding site" evidence="9">
    <location>
        <position position="232"/>
    </location>
    <ligand>
        <name>NADP(+)</name>
        <dbReference type="ChEBI" id="CHEBI:58349"/>
    </ligand>
</feature>
<evidence type="ECO:0000256" key="8">
    <source>
        <dbReference type="ARBA" id="ARBA00060613"/>
    </source>
</evidence>
<comment type="similarity">
    <text evidence="9">Belongs to the shikimate dehydrogenase family.</text>
</comment>
<dbReference type="FunFam" id="3.40.50.720:FF:000086">
    <property type="entry name" value="Quinate/shikimate dehydrogenase"/>
    <property type="match status" value="1"/>
</dbReference>
<reference evidence="12" key="1">
    <citation type="submission" date="2020-10" db="EMBL/GenBank/DDBJ databases">
        <authorList>
            <person name="Gilroy R."/>
        </authorList>
    </citation>
    <scope>NUCLEOTIDE SEQUENCE</scope>
    <source>
        <strain evidence="12">ChiSjej5B23-6657</strain>
    </source>
</reference>
<dbReference type="GO" id="GO:0008652">
    <property type="term" value="P:amino acid biosynthetic process"/>
    <property type="evidence" value="ECO:0007669"/>
    <property type="project" value="UniProtKB-KW"/>
</dbReference>
<dbReference type="AlphaFoldDB" id="A0A9D1JBQ1"/>
<comment type="subunit">
    <text evidence="9">Homodimer.</text>
</comment>
<feature type="binding site" evidence="9">
    <location>
        <position position="262"/>
    </location>
    <ligand>
        <name>shikimate</name>
        <dbReference type="ChEBI" id="CHEBI:36208"/>
    </ligand>
</feature>
<dbReference type="InterPro" id="IPR036291">
    <property type="entry name" value="NAD(P)-bd_dom_sf"/>
</dbReference>
<evidence type="ECO:0000256" key="2">
    <source>
        <dbReference type="ARBA" id="ARBA00022605"/>
    </source>
</evidence>
<dbReference type="InterPro" id="IPR046346">
    <property type="entry name" value="Aminoacid_DH-like_N_sf"/>
</dbReference>
<sequence length="292" mass="31846">MNHPISGSTGFACLLGHPVSHSISPAMHSAAFDLLDLDYVYLAFDITEDRLKETVDGLKAMHCLGWNLTMPLKTAIIPYLDELSEASTLSHSVNTVVNDGGRLIGHTTDGVGYMDSLKDAGFSIDGGRMVLLGAGGAATSICTQAALDDVKEIFLFKRKNATFAKTGDFADKISKNTSCRVTLCDLSDQELLQKAIASSDLLVNATNVGMDAQPFSLVPKKFLRPDLIVSDIIYYPAMTPLLADAAEIGCPYFNGKYMLLYQGAQSFFLWTGKKMPTEKIKEMYFAQEDQQK</sequence>
<comment type="pathway">
    <text evidence="8">Aromatic compound metabolism; 3,4-dihydroxybenzoate biosynthesis; 3-dehydroquinate from D-quinate (NAD(+) route).</text>
</comment>
<evidence type="ECO:0000256" key="7">
    <source>
        <dbReference type="ARBA" id="ARBA00052329"/>
    </source>
</evidence>
<dbReference type="Proteomes" id="UP000823912">
    <property type="component" value="Unassembled WGS sequence"/>
</dbReference>
<feature type="binding site" evidence="9">
    <location>
        <position position="94"/>
    </location>
    <ligand>
        <name>shikimate</name>
        <dbReference type="ChEBI" id="CHEBI:36208"/>
    </ligand>
</feature>
<dbReference type="GO" id="GO:0019632">
    <property type="term" value="P:shikimate metabolic process"/>
    <property type="evidence" value="ECO:0007669"/>
    <property type="project" value="InterPro"/>
</dbReference>
<proteinExistence type="inferred from homology"/>
<comment type="caution">
    <text evidence="12">The sequence shown here is derived from an EMBL/GenBank/DDBJ whole genome shotgun (WGS) entry which is preliminary data.</text>
</comment>
<evidence type="ECO:0000256" key="6">
    <source>
        <dbReference type="ARBA" id="ARBA00051639"/>
    </source>
</evidence>